<dbReference type="OrthoDB" id="442680at2759"/>
<comment type="subcellular location">
    <subcellularLocation>
        <location evidence="1 6">Membrane</location>
        <topology evidence="1 6">Multi-pass membrane protein</topology>
    </subcellularLocation>
</comment>
<dbReference type="GO" id="GO:0005794">
    <property type="term" value="C:Golgi apparatus"/>
    <property type="evidence" value="ECO:0007669"/>
    <property type="project" value="TreeGrafter"/>
</dbReference>
<sequence length="400" mass="43871">MVNAEKSSKTFLQSFGLPSLKAKPCQPSEYGFDQGQFGVPDVMKSGLGSAKSTLENVHPLTQSEKNYRQNVDMMNMQILRNIQGMHAPLKLAMEIRAANKIGHLPCLQSSWVMFDSLTGRDLEISPEDVFNTGEFLEVVGQPHAIAPSDHKESKNIINVKDVGFLHGFVASLSVILVSEIGDKTFFIAAIMAMRHPRLTVFGGAISALVLMTILSALFGWLVTIIPRAYTFYISTALFAIFGLKMLKEGCAMSPTEGQEEMEEVQMELRNREEELERTSNQDVEVASTNRRPKSTNPLAVTLRIFLQAFTLTFLAEWGDRSQLTTILLGARENVYGVILGGVIGHSVCTGVAVLGGRMIAQKISVRTVTIIGGVVFLVFALSALFFDPNMGEEDQSKSAN</sequence>
<dbReference type="InterPro" id="IPR001727">
    <property type="entry name" value="GDT1-like"/>
</dbReference>
<dbReference type="GO" id="GO:0016020">
    <property type="term" value="C:membrane"/>
    <property type="evidence" value="ECO:0007669"/>
    <property type="project" value="UniProtKB-SubCell"/>
</dbReference>
<dbReference type="Pfam" id="PF05348">
    <property type="entry name" value="UMP1"/>
    <property type="match status" value="1"/>
</dbReference>
<evidence type="ECO:0000256" key="5">
    <source>
        <dbReference type="ARBA" id="ARBA00023136"/>
    </source>
</evidence>
<feature type="non-terminal residue" evidence="7">
    <location>
        <position position="1"/>
    </location>
</feature>
<dbReference type="PANTHER" id="PTHR12608:SF1">
    <property type="entry name" value="TRANSMEMBRANE PROTEIN 165"/>
    <property type="match status" value="1"/>
</dbReference>
<evidence type="ECO:0000256" key="2">
    <source>
        <dbReference type="ARBA" id="ARBA00009190"/>
    </source>
</evidence>
<dbReference type="GO" id="GO:0005384">
    <property type="term" value="F:manganese ion transmembrane transporter activity"/>
    <property type="evidence" value="ECO:0007669"/>
    <property type="project" value="TreeGrafter"/>
</dbReference>
<dbReference type="InterPro" id="IPR049555">
    <property type="entry name" value="GDT1-like_CS"/>
</dbReference>
<dbReference type="GO" id="GO:0032468">
    <property type="term" value="P:Golgi calcium ion homeostasis"/>
    <property type="evidence" value="ECO:0007669"/>
    <property type="project" value="TreeGrafter"/>
</dbReference>
<keyword evidence="4 6" id="KW-1133">Transmembrane helix</keyword>
<keyword evidence="5 6" id="KW-0472">Membrane</keyword>
<gene>
    <name evidence="7" type="ORF">YQE_04530</name>
</gene>
<dbReference type="GO" id="GO:0032472">
    <property type="term" value="P:Golgi calcium ion transport"/>
    <property type="evidence" value="ECO:0007669"/>
    <property type="project" value="TreeGrafter"/>
</dbReference>
<name>N6UK05_DENPD</name>
<evidence type="ECO:0000256" key="6">
    <source>
        <dbReference type="RuleBase" id="RU365102"/>
    </source>
</evidence>
<feature type="transmembrane region" description="Helical" evidence="6">
    <location>
        <begin position="335"/>
        <end position="355"/>
    </location>
</feature>
<dbReference type="EMBL" id="KB740765">
    <property type="protein sequence ID" value="ENN79012.1"/>
    <property type="molecule type" value="Genomic_DNA"/>
</dbReference>
<organism evidence="7">
    <name type="scientific">Dendroctonus ponderosae</name>
    <name type="common">Mountain pine beetle</name>
    <dbReference type="NCBI Taxonomy" id="77166"/>
    <lineage>
        <taxon>Eukaryota</taxon>
        <taxon>Metazoa</taxon>
        <taxon>Ecdysozoa</taxon>
        <taxon>Arthropoda</taxon>
        <taxon>Hexapoda</taxon>
        <taxon>Insecta</taxon>
        <taxon>Pterygota</taxon>
        <taxon>Neoptera</taxon>
        <taxon>Endopterygota</taxon>
        <taxon>Coleoptera</taxon>
        <taxon>Polyphaga</taxon>
        <taxon>Cucujiformia</taxon>
        <taxon>Curculionidae</taxon>
        <taxon>Scolytinae</taxon>
        <taxon>Dendroctonus</taxon>
    </lineage>
</organism>
<feature type="transmembrane region" description="Helical" evidence="6">
    <location>
        <begin position="228"/>
        <end position="246"/>
    </location>
</feature>
<evidence type="ECO:0000256" key="4">
    <source>
        <dbReference type="ARBA" id="ARBA00022989"/>
    </source>
</evidence>
<evidence type="ECO:0000313" key="7">
    <source>
        <dbReference type="EMBL" id="ENN79012.1"/>
    </source>
</evidence>
<dbReference type="AlphaFoldDB" id="N6UK05"/>
<dbReference type="HOGENOM" id="CLU_689406_0_0_1"/>
<dbReference type="Pfam" id="PF01169">
    <property type="entry name" value="GDT1"/>
    <property type="match status" value="2"/>
</dbReference>
<feature type="transmembrane region" description="Helical" evidence="6">
    <location>
        <begin position="198"/>
        <end position="222"/>
    </location>
</feature>
<dbReference type="PROSITE" id="PS01214">
    <property type="entry name" value="UPF0016"/>
    <property type="match status" value="1"/>
</dbReference>
<proteinExistence type="inferred from homology"/>
<dbReference type="PANTHER" id="PTHR12608">
    <property type="entry name" value="TRANSMEMBRANE PROTEIN HTP-1 RELATED"/>
    <property type="match status" value="1"/>
</dbReference>
<accession>N6UK05</accession>
<dbReference type="GO" id="GO:0015085">
    <property type="term" value="F:calcium ion transmembrane transporter activity"/>
    <property type="evidence" value="ECO:0007669"/>
    <property type="project" value="TreeGrafter"/>
</dbReference>
<evidence type="ECO:0000256" key="3">
    <source>
        <dbReference type="ARBA" id="ARBA00022692"/>
    </source>
</evidence>
<reference evidence="7" key="1">
    <citation type="journal article" date="2013" name="Genome Biol.">
        <title>Draft genome of the mountain pine beetle, Dendroctonus ponderosae Hopkins, a major forest pest.</title>
        <authorList>
            <person name="Keeling C.I."/>
            <person name="Yuen M.M."/>
            <person name="Liao N.Y."/>
            <person name="Docking T.R."/>
            <person name="Chan S.K."/>
            <person name="Taylor G.A."/>
            <person name="Palmquist D.L."/>
            <person name="Jackman S.D."/>
            <person name="Nguyen A."/>
            <person name="Li M."/>
            <person name="Henderson H."/>
            <person name="Janes J.K."/>
            <person name="Zhao Y."/>
            <person name="Pandoh P."/>
            <person name="Moore R."/>
            <person name="Sperling F.A."/>
            <person name="Huber D.P."/>
            <person name="Birol I."/>
            <person name="Jones S.J."/>
            <person name="Bohlmann J."/>
        </authorList>
    </citation>
    <scope>NUCLEOTIDE SEQUENCE</scope>
</reference>
<keyword evidence="3 6" id="KW-0812">Transmembrane</keyword>
<protein>
    <recommendedName>
        <fullName evidence="6">GDT1 family protein</fullName>
    </recommendedName>
</protein>
<comment type="similarity">
    <text evidence="2 6">Belongs to the GDT1 family.</text>
</comment>
<feature type="transmembrane region" description="Helical" evidence="6">
    <location>
        <begin position="367"/>
        <end position="386"/>
    </location>
</feature>
<feature type="transmembrane region" description="Helical" evidence="6">
    <location>
        <begin position="298"/>
        <end position="315"/>
    </location>
</feature>
<evidence type="ECO:0000256" key="1">
    <source>
        <dbReference type="ARBA" id="ARBA00004141"/>
    </source>
</evidence>